<protein>
    <submittedName>
        <fullName evidence="2">Uncharacterized protein</fullName>
    </submittedName>
</protein>
<dbReference type="Proteomes" id="UP000886998">
    <property type="component" value="Unassembled WGS sequence"/>
</dbReference>
<proteinExistence type="predicted"/>
<keyword evidence="3" id="KW-1185">Reference proteome</keyword>
<gene>
    <name evidence="2" type="ORF">TNIN_77291</name>
</gene>
<feature type="compositionally biased region" description="Basic and acidic residues" evidence="1">
    <location>
        <begin position="1"/>
        <end position="15"/>
    </location>
</feature>
<comment type="caution">
    <text evidence="2">The sequence shown here is derived from an EMBL/GenBank/DDBJ whole genome shotgun (WGS) entry which is preliminary data.</text>
</comment>
<reference evidence="2" key="1">
    <citation type="submission" date="2020-08" db="EMBL/GenBank/DDBJ databases">
        <title>Multicomponent nature underlies the extraordinary mechanical properties of spider dragline silk.</title>
        <authorList>
            <person name="Kono N."/>
            <person name="Nakamura H."/>
            <person name="Mori M."/>
            <person name="Yoshida Y."/>
            <person name="Ohtoshi R."/>
            <person name="Malay A.D."/>
            <person name="Moran D.A.P."/>
            <person name="Tomita M."/>
            <person name="Numata K."/>
            <person name="Arakawa K."/>
        </authorList>
    </citation>
    <scope>NUCLEOTIDE SEQUENCE</scope>
</reference>
<dbReference type="AlphaFoldDB" id="A0A8X7BSG6"/>
<evidence type="ECO:0000313" key="3">
    <source>
        <dbReference type="Proteomes" id="UP000886998"/>
    </source>
</evidence>
<sequence>MEVTKRSLQNERKTISDYSVQRPHTRHQKFQEEILTIHLPPLLSEAISSSTKEHRKRNDYLFWREFFSHALTKKEEGDEGEKTNSIFT</sequence>
<accession>A0A8X7BSG6</accession>
<evidence type="ECO:0000313" key="2">
    <source>
        <dbReference type="EMBL" id="GFY42150.1"/>
    </source>
</evidence>
<name>A0A8X7BSG6_9ARAC</name>
<feature type="region of interest" description="Disordered" evidence="1">
    <location>
        <begin position="1"/>
        <end position="26"/>
    </location>
</feature>
<dbReference type="EMBL" id="BMAV01002908">
    <property type="protein sequence ID" value="GFY42150.1"/>
    <property type="molecule type" value="Genomic_DNA"/>
</dbReference>
<evidence type="ECO:0000256" key="1">
    <source>
        <dbReference type="SAM" id="MobiDB-lite"/>
    </source>
</evidence>
<organism evidence="2 3">
    <name type="scientific">Trichonephila inaurata madagascariensis</name>
    <dbReference type="NCBI Taxonomy" id="2747483"/>
    <lineage>
        <taxon>Eukaryota</taxon>
        <taxon>Metazoa</taxon>
        <taxon>Ecdysozoa</taxon>
        <taxon>Arthropoda</taxon>
        <taxon>Chelicerata</taxon>
        <taxon>Arachnida</taxon>
        <taxon>Araneae</taxon>
        <taxon>Araneomorphae</taxon>
        <taxon>Entelegynae</taxon>
        <taxon>Araneoidea</taxon>
        <taxon>Nephilidae</taxon>
        <taxon>Trichonephila</taxon>
        <taxon>Trichonephila inaurata</taxon>
    </lineage>
</organism>